<evidence type="ECO:0000256" key="1">
    <source>
        <dbReference type="SAM" id="Coils"/>
    </source>
</evidence>
<dbReference type="Proteomes" id="UP000019804">
    <property type="component" value="Unassembled WGS sequence"/>
</dbReference>
<protein>
    <submittedName>
        <fullName evidence="3">Uncharacterized protein</fullName>
    </submittedName>
</protein>
<keyword evidence="4" id="KW-1185">Reference proteome</keyword>
<dbReference type="RefSeq" id="XP_040634096.1">
    <property type="nucleotide sequence ID" value="XM_040783206.1"/>
</dbReference>
<evidence type="ECO:0000256" key="2">
    <source>
        <dbReference type="SAM" id="MobiDB-lite"/>
    </source>
</evidence>
<reference evidence="4" key="1">
    <citation type="journal article" date="2014" name="Nat. Commun.">
        <title>Genomic adaptations of the halophilic Dead Sea filamentous fungus Eurotium rubrum.</title>
        <authorList>
            <person name="Kis-Papo T."/>
            <person name="Weig A.R."/>
            <person name="Riley R."/>
            <person name="Persoh D."/>
            <person name="Salamov A."/>
            <person name="Sun H."/>
            <person name="Lipzen A."/>
            <person name="Wasser S.P."/>
            <person name="Rambold G."/>
            <person name="Grigoriev I.V."/>
            <person name="Nevo E."/>
        </authorList>
    </citation>
    <scope>NUCLEOTIDE SEQUENCE [LARGE SCALE GENOMIC DNA]</scope>
    <source>
        <strain evidence="4">CBS 135680</strain>
    </source>
</reference>
<keyword evidence="1" id="KW-0175">Coiled coil</keyword>
<sequence>MDFETFSTTWDDIEDIFTEENHEEDNPTAPIQLINAKSNPLQTLYLEYTDDLPEYPRSDMNGYSYVVAVNDRSQEEAESLVQDIQYSRASARGVKKNINSTFLNCSVKKWIWKCSGALVCEYLKPSLRTLYHTSLDEVAWAEIQNIRKNIDLVENDIQKRNAYSFYRSQKAFFQKGHACLETLPSCTPRFKRHFYPDVNGDYHPYIGCVNASSSFLQKHYYTSVKGYTSMDLYFLEQLFNESILPSQEECGVIEPLTSRRKYCDFDHVQGPGKLEHIQCGVIFTALVPVDIQSCPFIVFTSHGIHQHPPPPPHKPPELILRGVERIIKQMRNPSLTLAQFLRSPELEAFCQQYNASTPAEIHASLSNTDRISAIIQKQRLLSYPAGQNFNGVIYLYNTNPFIKEYIQEKYCDPNGTMILCGFKEQIRLLSTLTSFEVDMSYKRIRQKGMNEVVFATYLPEHGKIITLLRVFTDQETTEGYYLLFTRVFTLVQRMTGQSVEFNSIHSNGIYGIIVDMDTKQYTGLGQYLQEIDPLHRPILWQLQGIIIFCRVHFFRTITEAVGSTNKSSGVWSRMAGLIDCKSEDDYDHLCNLLIEHENEKVQAWAAHKKSPVIKAGLNKYCSSIPVYIYDSIRNHTNSAEQSHHKANAAGRWLTLTAAIQNSAKLDRQDILQYINRTDFNIHHSYRTANMETNYLRHMAREVSRKRRRSSTCFSSSSEPELGQRRSCSQPQGRGSSRSISSQSLRRVSSQNILSFEQQRQNIELRELELQLKEKEERVREKQLQNEEKELELMERRARLQNVNSEML</sequence>
<evidence type="ECO:0000313" key="4">
    <source>
        <dbReference type="Proteomes" id="UP000019804"/>
    </source>
</evidence>
<dbReference type="HOGENOM" id="CLU_025896_0_0_1"/>
<dbReference type="OrthoDB" id="4494726at2759"/>
<feature type="coiled-coil region" evidence="1">
    <location>
        <begin position="755"/>
        <end position="805"/>
    </location>
</feature>
<dbReference type="AlphaFoldDB" id="A0A017S0N1"/>
<name>A0A017S0N1_ASPRC</name>
<feature type="compositionally biased region" description="Low complexity" evidence="2">
    <location>
        <begin position="724"/>
        <end position="745"/>
    </location>
</feature>
<proteinExistence type="predicted"/>
<dbReference type="EMBL" id="KK088460">
    <property type="protein sequence ID" value="EYE90406.1"/>
    <property type="molecule type" value="Genomic_DNA"/>
</dbReference>
<dbReference type="GeneID" id="63698330"/>
<accession>A0A017S0N1</accession>
<gene>
    <name evidence="3" type="ORF">EURHEDRAFT_417473</name>
</gene>
<feature type="region of interest" description="Disordered" evidence="2">
    <location>
        <begin position="700"/>
        <end position="745"/>
    </location>
</feature>
<organism evidence="3 4">
    <name type="scientific">Aspergillus ruber (strain CBS 135680)</name>
    <dbReference type="NCBI Taxonomy" id="1388766"/>
    <lineage>
        <taxon>Eukaryota</taxon>
        <taxon>Fungi</taxon>
        <taxon>Dikarya</taxon>
        <taxon>Ascomycota</taxon>
        <taxon>Pezizomycotina</taxon>
        <taxon>Eurotiomycetes</taxon>
        <taxon>Eurotiomycetidae</taxon>
        <taxon>Eurotiales</taxon>
        <taxon>Aspergillaceae</taxon>
        <taxon>Aspergillus</taxon>
        <taxon>Aspergillus subgen. Aspergillus</taxon>
    </lineage>
</organism>
<evidence type="ECO:0000313" key="3">
    <source>
        <dbReference type="EMBL" id="EYE90406.1"/>
    </source>
</evidence>